<evidence type="ECO:0000313" key="3">
    <source>
        <dbReference type="EMBL" id="KAI1240633.1"/>
    </source>
</evidence>
<accession>A0A835U0W5</accession>
<feature type="compositionally biased region" description="Basic and acidic residues" evidence="1">
    <location>
        <begin position="244"/>
        <end position="256"/>
    </location>
</feature>
<keyword evidence="4" id="KW-1185">Reference proteome</keyword>
<reference evidence="3" key="3">
    <citation type="submission" date="2022-01" db="EMBL/GenBank/DDBJ databases">
        <authorList>
            <person name="Rubenstein D.R."/>
        </authorList>
    </citation>
    <scope>NUCLEOTIDE SEQUENCE</scope>
    <source>
        <strain evidence="3">SS15</strain>
        <tissue evidence="3">Liver</tissue>
    </source>
</reference>
<name>A0A835U0W5_9PASS</name>
<gene>
    <name evidence="3" type="ORF">IHE44_0009066</name>
    <name evidence="2" type="ORF">IHE44_006750</name>
</gene>
<protein>
    <submittedName>
        <fullName evidence="2">Uncharacterized protein</fullName>
    </submittedName>
</protein>
<evidence type="ECO:0000256" key="1">
    <source>
        <dbReference type="SAM" id="MobiDB-lite"/>
    </source>
</evidence>
<evidence type="ECO:0000313" key="4">
    <source>
        <dbReference type="Proteomes" id="UP000618051"/>
    </source>
</evidence>
<comment type="caution">
    <text evidence="2">The sequence shown here is derived from an EMBL/GenBank/DDBJ whole genome shotgun (WGS) entry which is preliminary data.</text>
</comment>
<evidence type="ECO:0000313" key="2">
    <source>
        <dbReference type="EMBL" id="KAG0124004.1"/>
    </source>
</evidence>
<reference evidence="2" key="1">
    <citation type="submission" date="2020-10" db="EMBL/GenBank/DDBJ databases">
        <title>Feather gene expression reveals the developmental basis of iridescence in African starlings.</title>
        <authorList>
            <person name="Rubenstein D.R."/>
        </authorList>
    </citation>
    <scope>NUCLEOTIDE SEQUENCE</scope>
    <source>
        <strain evidence="2">SS15</strain>
        <tissue evidence="2">Liver</tissue>
    </source>
</reference>
<dbReference type="AlphaFoldDB" id="A0A835U0W5"/>
<feature type="non-terminal residue" evidence="2">
    <location>
        <position position="332"/>
    </location>
</feature>
<reference evidence="3 4" key="2">
    <citation type="journal article" date="2021" name="J. Hered.">
        <title>Feather Gene Expression Elucidates the Developmental Basis of Plumage Iridescence in African Starlings.</title>
        <authorList>
            <person name="Rubenstein D.R."/>
            <person name="Corvelo A."/>
            <person name="MacManes M.D."/>
            <person name="Maia R."/>
            <person name="Narzisi G."/>
            <person name="Rousaki A."/>
            <person name="Vandenabeele P."/>
            <person name="Shawkey M.D."/>
            <person name="Solomon J."/>
        </authorList>
    </citation>
    <scope>NUCLEOTIDE SEQUENCE [LARGE SCALE GENOMIC DNA]</scope>
    <source>
        <strain evidence="3">SS15</strain>
    </source>
</reference>
<organism evidence="2">
    <name type="scientific">Lamprotornis superbus</name>
    <dbReference type="NCBI Taxonomy" id="245042"/>
    <lineage>
        <taxon>Eukaryota</taxon>
        <taxon>Metazoa</taxon>
        <taxon>Chordata</taxon>
        <taxon>Craniata</taxon>
        <taxon>Vertebrata</taxon>
        <taxon>Euteleostomi</taxon>
        <taxon>Archelosauria</taxon>
        <taxon>Archosauria</taxon>
        <taxon>Dinosauria</taxon>
        <taxon>Saurischia</taxon>
        <taxon>Theropoda</taxon>
        <taxon>Coelurosauria</taxon>
        <taxon>Aves</taxon>
        <taxon>Neognathae</taxon>
        <taxon>Neoaves</taxon>
        <taxon>Telluraves</taxon>
        <taxon>Australaves</taxon>
        <taxon>Passeriformes</taxon>
        <taxon>Sturnidae</taxon>
        <taxon>Lamprotornis</taxon>
    </lineage>
</organism>
<sequence length="332" mass="36910">MTMCECVQVCAWVCLSLSGYVWVSLSVFECAWLCLSVPECVQVCPVVPHFVRIYFQIKFTGTRATDTPALKTLVTVQISSLQLFLSMGLRSQGLVAQEMHRFCNKDEFLSLVPVVIRTGTTGNILLCSTFCTAVSFERIKKQAPAREKGMHRGKANEYQKAMAKSAQLSFLCSGLNSLAGRDLKHRAKKGKAYTAFSVLSTYKIGAAPHQQALPGLSCSGAPKHLVRMGKVQGSSDMQQRVRRSREARGSRGHESWDGRAAQLEGRCYHLLEGVQILQGKEEHKRQHGNRKHQPAYGPSIPIACHKNMVCPLQQKLELLLIAYSSSFWAFDT</sequence>
<dbReference type="EMBL" id="JADDUC020000003">
    <property type="protein sequence ID" value="KAI1240633.1"/>
    <property type="molecule type" value="Genomic_DNA"/>
</dbReference>
<proteinExistence type="predicted"/>
<dbReference type="EMBL" id="JADDUC010000025">
    <property type="protein sequence ID" value="KAG0124004.1"/>
    <property type="molecule type" value="Genomic_DNA"/>
</dbReference>
<feature type="region of interest" description="Disordered" evidence="1">
    <location>
        <begin position="230"/>
        <end position="256"/>
    </location>
</feature>
<dbReference type="Proteomes" id="UP000618051">
    <property type="component" value="Unassembled WGS sequence"/>
</dbReference>